<proteinExistence type="predicted"/>
<dbReference type="AlphaFoldDB" id="A0A5T1B492"/>
<comment type="caution">
    <text evidence="1">The sequence shown here is derived from an EMBL/GenBank/DDBJ whole genome shotgun (WGS) entry which is preliminary data.</text>
</comment>
<feature type="non-terminal residue" evidence="1">
    <location>
        <position position="1"/>
    </location>
</feature>
<evidence type="ECO:0000313" key="1">
    <source>
        <dbReference type="EMBL" id="EAK7109241.1"/>
    </source>
</evidence>
<accession>A0A5T1B492</accession>
<name>A0A5T1B492_CAMJU</name>
<reference evidence="1" key="1">
    <citation type="submission" date="2018-06" db="EMBL/GenBank/DDBJ databases">
        <authorList>
            <consortium name="NARMS: The National Antimicrobial Resistance Monitoring System"/>
        </authorList>
    </citation>
    <scope>NUCLEOTIDE SEQUENCE</scope>
    <source>
        <strain evidence="1">CVM N16C013</strain>
    </source>
</reference>
<protein>
    <submittedName>
        <fullName evidence="1">16S rRNA processing protein RimM</fullName>
    </submittedName>
</protein>
<sequence>SYLFEIQSDEKWVEKKYPKIFFIPYLDKFVKNIDIEKRQIFCTQDAFLILENS</sequence>
<gene>
    <name evidence="1" type="ORF">CNS02_05785</name>
</gene>
<dbReference type="Gene3D" id="2.30.30.240">
    <property type="entry name" value="PRC-barrel domain"/>
    <property type="match status" value="1"/>
</dbReference>
<dbReference type="EMBL" id="AACINO010000030">
    <property type="protein sequence ID" value="EAK7109241.1"/>
    <property type="molecule type" value="Genomic_DNA"/>
</dbReference>
<organism evidence="1">
    <name type="scientific">Campylobacter jejuni</name>
    <dbReference type="NCBI Taxonomy" id="197"/>
    <lineage>
        <taxon>Bacteria</taxon>
        <taxon>Pseudomonadati</taxon>
        <taxon>Campylobacterota</taxon>
        <taxon>Epsilonproteobacteria</taxon>
        <taxon>Campylobacterales</taxon>
        <taxon>Campylobacteraceae</taxon>
        <taxon>Campylobacter</taxon>
    </lineage>
</organism>